<dbReference type="PANTHER" id="PTHR37742">
    <property type="entry name" value="OS01G0810200 PROTEIN"/>
    <property type="match status" value="1"/>
</dbReference>
<keyword evidence="2" id="KW-1133">Transmembrane helix</keyword>
<dbReference type="EMBL" id="CP097509">
    <property type="protein sequence ID" value="URE15380.1"/>
    <property type="molecule type" value="Genomic_DNA"/>
</dbReference>
<proteinExistence type="predicted"/>
<dbReference type="Proteomes" id="UP001055439">
    <property type="component" value="Chromosome 7"/>
</dbReference>
<keyword evidence="2" id="KW-0472">Membrane</keyword>
<gene>
    <name evidence="3" type="ORF">MUK42_12275</name>
</gene>
<reference evidence="3" key="1">
    <citation type="submission" date="2022-05" db="EMBL/GenBank/DDBJ databases">
        <title>The Musa troglodytarum L. genome provides insights into the mechanism of non-climacteric behaviour and enrichment of carotenoids.</title>
        <authorList>
            <person name="Wang J."/>
        </authorList>
    </citation>
    <scope>NUCLEOTIDE SEQUENCE</scope>
    <source>
        <tissue evidence="3">Leaf</tissue>
    </source>
</reference>
<evidence type="ECO:0000313" key="4">
    <source>
        <dbReference type="Proteomes" id="UP001055439"/>
    </source>
</evidence>
<dbReference type="PANTHER" id="PTHR37742:SF1">
    <property type="entry name" value="OS01G0810200 PROTEIN"/>
    <property type="match status" value="1"/>
</dbReference>
<dbReference type="GO" id="GO:0005802">
    <property type="term" value="C:trans-Golgi network"/>
    <property type="evidence" value="ECO:0007669"/>
    <property type="project" value="TreeGrafter"/>
</dbReference>
<accession>A0A9E7KH35</accession>
<feature type="transmembrane region" description="Helical" evidence="2">
    <location>
        <begin position="53"/>
        <end position="71"/>
    </location>
</feature>
<feature type="compositionally biased region" description="Low complexity" evidence="1">
    <location>
        <begin position="80"/>
        <end position="95"/>
    </location>
</feature>
<sequence length="257" mass="27911">MANARRISVGLQPQPVSDSPSPPPPPLSSPSPSPAAAAAAVSSVAVFFKRPSAFPLLLSVFVLLTWVFLRLEHPAAAGLRSSLSSGLPSSSSRSGTGPVDGADSDANLVRFSAVEFPSKIARDWRGWLMDPVTAAREARLREISFLDSWAKWPPKYLRVGEEIGMVALANSTKSFRKPLSLILSDTPIKQEEHQSVLQSMWVRSNQLENPNVKDKGYAEVTIRYDEVALATSPSGTAHAIINVDRVREIRKSRGINM</sequence>
<evidence type="ECO:0000256" key="2">
    <source>
        <dbReference type="SAM" id="Phobius"/>
    </source>
</evidence>
<feature type="region of interest" description="Disordered" evidence="1">
    <location>
        <begin position="80"/>
        <end position="101"/>
    </location>
</feature>
<evidence type="ECO:0000256" key="1">
    <source>
        <dbReference type="SAM" id="MobiDB-lite"/>
    </source>
</evidence>
<name>A0A9E7KH35_9LILI</name>
<protein>
    <submittedName>
        <fullName evidence="3">Uncharacterized protein</fullName>
    </submittedName>
</protein>
<dbReference type="GO" id="GO:0005768">
    <property type="term" value="C:endosome"/>
    <property type="evidence" value="ECO:0007669"/>
    <property type="project" value="TreeGrafter"/>
</dbReference>
<keyword evidence="4" id="KW-1185">Reference proteome</keyword>
<dbReference type="AlphaFoldDB" id="A0A9E7KH35"/>
<feature type="compositionally biased region" description="Pro residues" evidence="1">
    <location>
        <begin position="20"/>
        <end position="33"/>
    </location>
</feature>
<organism evidence="3 4">
    <name type="scientific">Musa troglodytarum</name>
    <name type="common">fe'i banana</name>
    <dbReference type="NCBI Taxonomy" id="320322"/>
    <lineage>
        <taxon>Eukaryota</taxon>
        <taxon>Viridiplantae</taxon>
        <taxon>Streptophyta</taxon>
        <taxon>Embryophyta</taxon>
        <taxon>Tracheophyta</taxon>
        <taxon>Spermatophyta</taxon>
        <taxon>Magnoliopsida</taxon>
        <taxon>Liliopsida</taxon>
        <taxon>Zingiberales</taxon>
        <taxon>Musaceae</taxon>
        <taxon>Musa</taxon>
    </lineage>
</organism>
<dbReference type="OrthoDB" id="2017432at2759"/>
<feature type="region of interest" description="Disordered" evidence="1">
    <location>
        <begin position="1"/>
        <end position="34"/>
    </location>
</feature>
<evidence type="ECO:0000313" key="3">
    <source>
        <dbReference type="EMBL" id="URE15380.1"/>
    </source>
</evidence>
<keyword evidence="2" id="KW-0812">Transmembrane</keyword>